<evidence type="ECO:0000313" key="1">
    <source>
        <dbReference type="EMBL" id="DAD79642.1"/>
    </source>
</evidence>
<accession>A0A8S5MBL8</accession>
<name>A0A8S5MBL8_9CAUD</name>
<reference evidence="1" key="1">
    <citation type="journal article" date="2021" name="Proc. Natl. Acad. Sci. U.S.A.">
        <title>A Catalog of Tens of Thousands of Viruses from Human Metagenomes Reveals Hidden Associations with Chronic Diseases.</title>
        <authorList>
            <person name="Tisza M.J."/>
            <person name="Buck C.B."/>
        </authorList>
    </citation>
    <scope>NUCLEOTIDE SEQUENCE</scope>
    <source>
        <strain evidence="1">Ct53O25</strain>
    </source>
</reference>
<sequence>MTKQTAEEFVVELRDKFNKHVDQFIKADNALAKSDWDEFRKTYTSMTKEQLEEIAMAQHLKTNEIYQNQKFIGDAYEAILRDITYCKDFVAFGDLKTKAEAVLLARSMMAKGKSPDEIRDAVSKATEGLSTSNIIVQ</sequence>
<organism evidence="1">
    <name type="scientific">Podoviridae sp. ct53O25</name>
    <dbReference type="NCBI Taxonomy" id="2826539"/>
    <lineage>
        <taxon>Viruses</taxon>
        <taxon>Duplodnaviria</taxon>
        <taxon>Heunggongvirae</taxon>
        <taxon>Uroviricota</taxon>
        <taxon>Caudoviricetes</taxon>
    </lineage>
</organism>
<dbReference type="EMBL" id="BK014869">
    <property type="protein sequence ID" value="DAD79642.1"/>
    <property type="molecule type" value="Genomic_DNA"/>
</dbReference>
<proteinExistence type="predicted"/>
<protein>
    <submittedName>
        <fullName evidence="1">Uncharacterized protein</fullName>
    </submittedName>
</protein>